<dbReference type="PATRIC" id="fig|1217703.3.peg.565"/>
<name>N9MYV0_9GAMM</name>
<dbReference type="HOGENOM" id="CLU_1944059_0_0_6"/>
<dbReference type="eggNOG" id="ENOG5033B06">
    <property type="taxonomic scope" value="Bacteria"/>
</dbReference>
<dbReference type="Proteomes" id="UP000013261">
    <property type="component" value="Unassembled WGS sequence"/>
</dbReference>
<evidence type="ECO:0000313" key="2">
    <source>
        <dbReference type="Proteomes" id="UP000013261"/>
    </source>
</evidence>
<accession>A0A6P1LS92</accession>
<dbReference type="OrthoDB" id="7041856at2"/>
<accession>N9MYV0</accession>
<gene>
    <name evidence="1" type="ORF">F904_00586</name>
</gene>
<comment type="caution">
    <text evidence="1">The sequence shown here is derived from an EMBL/GenBank/DDBJ whole genome shotgun (WGS) entry which is preliminary data.</text>
</comment>
<protein>
    <submittedName>
        <fullName evidence="1">Uncharacterized protein</fullName>
    </submittedName>
</protein>
<sequence>MPRAKLISTKGIYLDAVIEVDQQIYHVFDEFSLSGRENKEQSCFDFKWSIECSDDESWDEIFTNNAEQKYGLVHLSGWTYHAFGQIVGINPVVVDCKVLRVEDVIVSSDELLVGEWVRFTISRLGCFSN</sequence>
<dbReference type="GeneID" id="300095749"/>
<evidence type="ECO:0000313" key="1">
    <source>
        <dbReference type="EMBL" id="ENW95009.1"/>
    </source>
</evidence>
<dbReference type="RefSeq" id="WP_005184800.1">
    <property type="nucleotide sequence ID" value="NZ_CP041970.1"/>
</dbReference>
<keyword evidence="2" id="KW-1185">Reference proteome</keyword>
<dbReference type="AlphaFoldDB" id="N9MYV0"/>
<reference evidence="1 2" key="1">
    <citation type="submission" date="2013-02" db="EMBL/GenBank/DDBJ databases">
        <title>The Genome Sequence of Acinetobacter sp. ANC 4105.</title>
        <authorList>
            <consortium name="The Broad Institute Genome Sequencing Platform"/>
            <consortium name="The Broad Institute Genome Sequencing Center for Infectious Disease"/>
            <person name="Cerqueira G."/>
            <person name="Feldgarden M."/>
            <person name="Courvalin P."/>
            <person name="Perichon B."/>
            <person name="Grillot-Courvalin C."/>
            <person name="Clermont D."/>
            <person name="Rocha E."/>
            <person name="Yoon E.-J."/>
            <person name="Nemec A."/>
            <person name="Walker B."/>
            <person name="Young S.K."/>
            <person name="Zeng Q."/>
            <person name="Gargeya S."/>
            <person name="Fitzgerald M."/>
            <person name="Haas B."/>
            <person name="Abouelleil A."/>
            <person name="Alvarado L."/>
            <person name="Arachchi H.M."/>
            <person name="Berlin A.M."/>
            <person name="Chapman S.B."/>
            <person name="Dewar J."/>
            <person name="Goldberg J."/>
            <person name="Griggs A."/>
            <person name="Gujja S."/>
            <person name="Hansen M."/>
            <person name="Howarth C."/>
            <person name="Imamovic A."/>
            <person name="Larimer J."/>
            <person name="McCowan C."/>
            <person name="Murphy C."/>
            <person name="Neiman D."/>
            <person name="Pearson M."/>
            <person name="Priest M."/>
            <person name="Roberts A."/>
            <person name="Saif S."/>
            <person name="Shea T."/>
            <person name="Sisk P."/>
            <person name="Sykes S."/>
            <person name="Wortman J."/>
            <person name="Nusbaum C."/>
            <person name="Birren B."/>
        </authorList>
    </citation>
    <scope>NUCLEOTIDE SEQUENCE [LARGE SCALE GENOMIC DNA]</scope>
    <source>
        <strain evidence="1 2">ANC 4105</strain>
    </source>
</reference>
<proteinExistence type="predicted"/>
<organism evidence="1 2">
    <name type="scientific">Acinetobacter dispersus</name>
    <dbReference type="NCBI Taxonomy" id="70348"/>
    <lineage>
        <taxon>Bacteria</taxon>
        <taxon>Pseudomonadati</taxon>
        <taxon>Pseudomonadota</taxon>
        <taxon>Gammaproteobacteria</taxon>
        <taxon>Moraxellales</taxon>
        <taxon>Moraxellaceae</taxon>
        <taxon>Acinetobacter</taxon>
    </lineage>
</organism>
<dbReference type="EMBL" id="APRL01000005">
    <property type="protein sequence ID" value="ENW95009.1"/>
    <property type="molecule type" value="Genomic_DNA"/>
</dbReference>